<dbReference type="Pfam" id="PF01095">
    <property type="entry name" value="Pectinesterase"/>
    <property type="match status" value="1"/>
</dbReference>
<dbReference type="InterPro" id="IPR011050">
    <property type="entry name" value="Pectin_lyase_fold/virulence"/>
</dbReference>
<keyword evidence="5" id="KW-0063">Aspartyl esterase</keyword>
<evidence type="ECO:0000313" key="8">
    <source>
        <dbReference type="EMBL" id="EPS71019.1"/>
    </source>
</evidence>
<dbReference type="UniPathway" id="UPA00545">
    <property type="reaction ID" value="UER00823"/>
</dbReference>
<sequence>VLQNCRIVSIATAVPAGSRAVDGAVTAHGRASRDENTGYAFVNCSIGGTGRVWLGRAWRPFSTVVFAFTNMSDVVAGEGWNDFNDPARDLSVFYGEYNCSGFGANTTSRASFDRQLNDTEAAPFINASFIDADQWLVPYA</sequence>
<comment type="caution">
    <text evidence="8">The sequence shown here is derived from an EMBL/GenBank/DDBJ whole genome shotgun (WGS) entry which is preliminary data.</text>
</comment>
<dbReference type="Gene3D" id="2.160.20.10">
    <property type="entry name" value="Single-stranded right-handed beta-helix, Pectin lyase-like"/>
    <property type="match status" value="1"/>
</dbReference>
<keyword evidence="4" id="KW-0378">Hydrolase</keyword>
<feature type="non-terminal residue" evidence="8">
    <location>
        <position position="1"/>
    </location>
</feature>
<dbReference type="GO" id="GO:0042545">
    <property type="term" value="P:cell wall modification"/>
    <property type="evidence" value="ECO:0007669"/>
    <property type="project" value="InterPro"/>
</dbReference>
<name>S8CUH4_9LAMI</name>
<comment type="catalytic activity">
    <reaction evidence="6">
        <text>[(1-&gt;4)-alpha-D-galacturonosyl methyl ester](n) + n H2O = [(1-&gt;4)-alpha-D-galacturonosyl](n) + n methanol + n H(+)</text>
        <dbReference type="Rhea" id="RHEA:22380"/>
        <dbReference type="Rhea" id="RHEA-COMP:14570"/>
        <dbReference type="Rhea" id="RHEA-COMP:14573"/>
        <dbReference type="ChEBI" id="CHEBI:15377"/>
        <dbReference type="ChEBI" id="CHEBI:15378"/>
        <dbReference type="ChEBI" id="CHEBI:17790"/>
        <dbReference type="ChEBI" id="CHEBI:140522"/>
        <dbReference type="ChEBI" id="CHEBI:140523"/>
        <dbReference type="EC" id="3.1.1.11"/>
    </reaction>
</comment>
<evidence type="ECO:0000313" key="9">
    <source>
        <dbReference type="Proteomes" id="UP000015453"/>
    </source>
</evidence>
<dbReference type="GO" id="GO:0030599">
    <property type="term" value="F:pectinesterase activity"/>
    <property type="evidence" value="ECO:0007669"/>
    <property type="project" value="UniProtKB-EC"/>
</dbReference>
<dbReference type="PANTHER" id="PTHR31321:SF33">
    <property type="entry name" value="PECTINESTERASE 8-RELATED"/>
    <property type="match status" value="1"/>
</dbReference>
<dbReference type="OrthoDB" id="2019149at2759"/>
<evidence type="ECO:0000256" key="4">
    <source>
        <dbReference type="ARBA" id="ARBA00022801"/>
    </source>
</evidence>
<reference evidence="8 9" key="1">
    <citation type="journal article" date="2013" name="BMC Genomics">
        <title>The miniature genome of a carnivorous plant Genlisea aurea contains a low number of genes and short non-coding sequences.</title>
        <authorList>
            <person name="Leushkin E.V."/>
            <person name="Sutormin R.A."/>
            <person name="Nabieva E.R."/>
            <person name="Penin A.A."/>
            <person name="Kondrashov A.S."/>
            <person name="Logacheva M.D."/>
        </authorList>
    </citation>
    <scope>NUCLEOTIDE SEQUENCE [LARGE SCALE GENOMIC DNA]</scope>
</reference>
<dbReference type="AlphaFoldDB" id="S8CUH4"/>
<organism evidence="8 9">
    <name type="scientific">Genlisea aurea</name>
    <dbReference type="NCBI Taxonomy" id="192259"/>
    <lineage>
        <taxon>Eukaryota</taxon>
        <taxon>Viridiplantae</taxon>
        <taxon>Streptophyta</taxon>
        <taxon>Embryophyta</taxon>
        <taxon>Tracheophyta</taxon>
        <taxon>Spermatophyta</taxon>
        <taxon>Magnoliopsida</taxon>
        <taxon>eudicotyledons</taxon>
        <taxon>Gunneridae</taxon>
        <taxon>Pentapetalae</taxon>
        <taxon>asterids</taxon>
        <taxon>lamiids</taxon>
        <taxon>Lamiales</taxon>
        <taxon>Lentibulariaceae</taxon>
        <taxon>Genlisea</taxon>
    </lineage>
</organism>
<dbReference type="EMBL" id="AUSU01001440">
    <property type="protein sequence ID" value="EPS71019.1"/>
    <property type="molecule type" value="Genomic_DNA"/>
</dbReference>
<dbReference type="Proteomes" id="UP000015453">
    <property type="component" value="Unassembled WGS sequence"/>
</dbReference>
<dbReference type="InterPro" id="IPR012334">
    <property type="entry name" value="Pectin_lyas_fold"/>
</dbReference>
<dbReference type="EC" id="3.1.1.11" evidence="3"/>
<comment type="similarity">
    <text evidence="2">Belongs to the pectinesterase family.</text>
</comment>
<evidence type="ECO:0000256" key="3">
    <source>
        <dbReference type="ARBA" id="ARBA00013229"/>
    </source>
</evidence>
<keyword evidence="9" id="KW-1185">Reference proteome</keyword>
<proteinExistence type="inferred from homology"/>
<feature type="non-terminal residue" evidence="8">
    <location>
        <position position="140"/>
    </location>
</feature>
<comment type="pathway">
    <text evidence="1">Glycan metabolism; pectin degradation; 2-dehydro-3-deoxy-D-gluconate from pectin: step 1/5.</text>
</comment>
<evidence type="ECO:0000256" key="2">
    <source>
        <dbReference type="ARBA" id="ARBA00008891"/>
    </source>
</evidence>
<protein>
    <recommendedName>
        <fullName evidence="3">pectinesterase</fullName>
        <ecNumber evidence="3">3.1.1.11</ecNumber>
    </recommendedName>
</protein>
<evidence type="ECO:0000256" key="1">
    <source>
        <dbReference type="ARBA" id="ARBA00005184"/>
    </source>
</evidence>
<evidence type="ECO:0000256" key="6">
    <source>
        <dbReference type="ARBA" id="ARBA00047928"/>
    </source>
</evidence>
<evidence type="ECO:0000256" key="5">
    <source>
        <dbReference type="ARBA" id="ARBA00023085"/>
    </source>
</evidence>
<feature type="domain" description="Pectinesterase catalytic" evidence="7">
    <location>
        <begin position="1"/>
        <end position="133"/>
    </location>
</feature>
<dbReference type="GO" id="GO:0045490">
    <property type="term" value="P:pectin catabolic process"/>
    <property type="evidence" value="ECO:0007669"/>
    <property type="project" value="UniProtKB-UniPathway"/>
</dbReference>
<evidence type="ECO:0000259" key="7">
    <source>
        <dbReference type="Pfam" id="PF01095"/>
    </source>
</evidence>
<dbReference type="SUPFAM" id="SSF51126">
    <property type="entry name" value="Pectin lyase-like"/>
    <property type="match status" value="1"/>
</dbReference>
<gene>
    <name evidence="8" type="ORF">M569_03740</name>
</gene>
<dbReference type="InterPro" id="IPR000070">
    <property type="entry name" value="Pectinesterase_cat"/>
</dbReference>
<accession>S8CUH4</accession>
<dbReference type="PANTHER" id="PTHR31321">
    <property type="entry name" value="ACYL-COA THIOESTER HYDROLASE YBHC-RELATED"/>
    <property type="match status" value="1"/>
</dbReference>